<dbReference type="InterPro" id="IPR009011">
    <property type="entry name" value="Man6P_isomerase_rcpt-bd_dom_sf"/>
</dbReference>
<gene>
    <name evidence="9" type="ORF">OFUS_LOCUS20808</name>
</gene>
<keyword evidence="10" id="KW-1185">Reference proteome</keyword>
<dbReference type="InterPro" id="IPR044865">
    <property type="entry name" value="MRH_dom"/>
</dbReference>
<dbReference type="EMBL" id="CAIIXF020000010">
    <property type="protein sequence ID" value="CAH1796391.1"/>
    <property type="molecule type" value="Genomic_DNA"/>
</dbReference>
<evidence type="ECO:0000256" key="3">
    <source>
        <dbReference type="ARBA" id="ARBA00022692"/>
    </source>
</evidence>
<evidence type="ECO:0000256" key="7">
    <source>
        <dbReference type="ARBA" id="ARBA00023157"/>
    </source>
</evidence>
<dbReference type="PANTHER" id="PTHR15071">
    <property type="entry name" value="MANNOSE-6-PHOSPHATE RECEPTOR FAMILY MEMBER"/>
    <property type="match status" value="1"/>
</dbReference>
<comment type="subcellular location">
    <subcellularLocation>
        <location evidence="1">Endomembrane system</location>
    </subcellularLocation>
</comment>
<evidence type="ECO:0000256" key="8">
    <source>
        <dbReference type="ARBA" id="ARBA00023180"/>
    </source>
</evidence>
<accession>A0A8J1TWH1</accession>
<sequence length="305" mass="33587">HCCILCCQNLTCITDNDTRKMKHCKVKQICAFLTFIYFLGVGGQHGEIAVPSDGPIISICGIPGYDVSNLTRADFWVFAQSGVCLGGNATDYCAFYLAFCKPLLLDTNCSGESACQQNSSGAFSIGGYDVTGPFKESNDYEGFYTKFTNGAPTHNSNHEPCNVSSTIQFSCNRDVGWLPIERPGPNPVPSQVPGQIYVYYNHETCNYLMTFEFAGACSLVPLPVRFLSIGSMLILICLASFILYFSLGALYNSLRGKTGRDVPPNAAFWDDLPYLVWDGVKFSYSSIRNIGNHKEQTKYEPIEGD</sequence>
<keyword evidence="5" id="KW-1133">Transmembrane helix</keyword>
<dbReference type="PANTHER" id="PTHR15071:SF0">
    <property type="entry name" value="MANNOSE 6-PHOSPHATE RECEPTOR-LIKE PROTEIN 1"/>
    <property type="match status" value="1"/>
</dbReference>
<name>A0A8J1TWH1_OWEFU</name>
<dbReference type="AlphaFoldDB" id="A0A8J1TWH1"/>
<evidence type="ECO:0000256" key="4">
    <source>
        <dbReference type="ARBA" id="ARBA00022729"/>
    </source>
</evidence>
<keyword evidence="4" id="KW-0732">Signal</keyword>
<dbReference type="InterPro" id="IPR028927">
    <property type="entry name" value="Man-6-P_rcpt"/>
</dbReference>
<feature type="non-terminal residue" evidence="9">
    <location>
        <position position="1"/>
    </location>
</feature>
<keyword evidence="8" id="KW-0325">Glycoprotein</keyword>
<dbReference type="Pfam" id="PF02157">
    <property type="entry name" value="Man-6-P_recep"/>
    <property type="match status" value="1"/>
</dbReference>
<protein>
    <submittedName>
        <fullName evidence="9">Uncharacterized protein</fullName>
    </submittedName>
</protein>
<dbReference type="OrthoDB" id="29460at2759"/>
<dbReference type="GO" id="GO:0000139">
    <property type="term" value="C:Golgi membrane"/>
    <property type="evidence" value="ECO:0007669"/>
    <property type="project" value="UniProtKB-SubCell"/>
</dbReference>
<evidence type="ECO:0000256" key="2">
    <source>
        <dbReference type="ARBA" id="ARBA00022448"/>
    </source>
</evidence>
<evidence type="ECO:0000256" key="1">
    <source>
        <dbReference type="ARBA" id="ARBA00004308"/>
    </source>
</evidence>
<evidence type="ECO:0000313" key="9">
    <source>
        <dbReference type="EMBL" id="CAH1796391.1"/>
    </source>
</evidence>
<dbReference type="Gene3D" id="2.70.130.10">
    <property type="entry name" value="Mannose-6-phosphate receptor binding domain"/>
    <property type="match status" value="1"/>
</dbReference>
<keyword evidence="3" id="KW-0812">Transmembrane</keyword>
<dbReference type="PROSITE" id="PS51914">
    <property type="entry name" value="MRH"/>
    <property type="match status" value="1"/>
</dbReference>
<keyword evidence="2" id="KW-0813">Transport</keyword>
<dbReference type="SUPFAM" id="SSF50911">
    <property type="entry name" value="Mannose 6-phosphate receptor domain"/>
    <property type="match status" value="1"/>
</dbReference>
<keyword evidence="7" id="KW-1015">Disulfide bond</keyword>
<organism evidence="9 10">
    <name type="scientific">Owenia fusiformis</name>
    <name type="common">Polychaete worm</name>
    <dbReference type="NCBI Taxonomy" id="6347"/>
    <lineage>
        <taxon>Eukaryota</taxon>
        <taxon>Metazoa</taxon>
        <taxon>Spiralia</taxon>
        <taxon>Lophotrochozoa</taxon>
        <taxon>Annelida</taxon>
        <taxon>Polychaeta</taxon>
        <taxon>Sedentaria</taxon>
        <taxon>Canalipalpata</taxon>
        <taxon>Sabellida</taxon>
        <taxon>Oweniida</taxon>
        <taxon>Oweniidae</taxon>
        <taxon>Owenia</taxon>
    </lineage>
</organism>
<comment type="caution">
    <text evidence="9">The sequence shown here is derived from an EMBL/GenBank/DDBJ whole genome shotgun (WGS) entry which is preliminary data.</text>
</comment>
<dbReference type="Proteomes" id="UP000749559">
    <property type="component" value="Unassembled WGS sequence"/>
</dbReference>
<keyword evidence="6" id="KW-0472">Membrane</keyword>
<proteinExistence type="predicted"/>
<evidence type="ECO:0000313" key="10">
    <source>
        <dbReference type="Proteomes" id="UP000749559"/>
    </source>
</evidence>
<reference evidence="9" key="1">
    <citation type="submission" date="2022-03" db="EMBL/GenBank/DDBJ databases">
        <authorList>
            <person name="Martin C."/>
        </authorList>
    </citation>
    <scope>NUCLEOTIDE SEQUENCE</scope>
</reference>
<dbReference type="GO" id="GO:0010008">
    <property type="term" value="C:endosome membrane"/>
    <property type="evidence" value="ECO:0007669"/>
    <property type="project" value="UniProtKB-SubCell"/>
</dbReference>
<evidence type="ECO:0000256" key="5">
    <source>
        <dbReference type="ARBA" id="ARBA00022989"/>
    </source>
</evidence>
<evidence type="ECO:0000256" key="6">
    <source>
        <dbReference type="ARBA" id="ARBA00023136"/>
    </source>
</evidence>